<keyword evidence="10" id="KW-1185">Reference proteome</keyword>
<dbReference type="PANTHER" id="PTHR30465:SF74">
    <property type="entry name" value="OLIGOPEPTIDE TRANSPORT SYSTEM PERMEASE PROTEIN OPPB"/>
    <property type="match status" value="1"/>
</dbReference>
<evidence type="ECO:0000256" key="5">
    <source>
        <dbReference type="ARBA" id="ARBA00022989"/>
    </source>
</evidence>
<keyword evidence="5 7" id="KW-1133">Transmembrane helix</keyword>
<feature type="transmembrane region" description="Helical" evidence="7">
    <location>
        <begin position="201"/>
        <end position="220"/>
    </location>
</feature>
<evidence type="ECO:0000256" key="6">
    <source>
        <dbReference type="ARBA" id="ARBA00023136"/>
    </source>
</evidence>
<keyword evidence="4 7" id="KW-0812">Transmembrane</keyword>
<feature type="transmembrane region" description="Helical" evidence="7">
    <location>
        <begin position="257"/>
        <end position="278"/>
    </location>
</feature>
<keyword evidence="2 7" id="KW-0813">Transport</keyword>
<dbReference type="EMBL" id="BAABRU010000007">
    <property type="protein sequence ID" value="GAA5528338.1"/>
    <property type="molecule type" value="Genomic_DNA"/>
</dbReference>
<accession>A0ABP9X1B1</accession>
<feature type="transmembrane region" description="Helical" evidence="7">
    <location>
        <begin position="155"/>
        <end position="181"/>
    </location>
</feature>
<keyword evidence="3" id="KW-1003">Cell membrane</keyword>
<comment type="similarity">
    <text evidence="7">Belongs to the binding-protein-dependent transport system permease family.</text>
</comment>
<dbReference type="Gene3D" id="1.10.3720.10">
    <property type="entry name" value="MetI-like"/>
    <property type="match status" value="1"/>
</dbReference>
<dbReference type="Proteomes" id="UP001428290">
    <property type="component" value="Unassembled WGS sequence"/>
</dbReference>
<dbReference type="PROSITE" id="PS50928">
    <property type="entry name" value="ABC_TM1"/>
    <property type="match status" value="1"/>
</dbReference>
<sequence>MIGFIIRRVLAMIPVLFLVALITFFMMKQAKGGPFDQEKEVAPSTIALLNRKFGLDKPAWLNSAEFNNRLSAEGNPFSALRGLLDSQFGNYMINAVQGDLGPTYASKGTETVQDKIKETFPISLRLGMISLAFALLVGFPLGILGALRQNTIFDYFSLIISTIGFSVPTFVTGLLLLLVMSKVFGVAPIKDPSVWEGFSSSYIPPAIILGLGTMAYITRLTRSSVLEVKRQDYIRTARAKGLGDRVVILRHILRNSLIPVITILGPAVAGLVTGSFIIESVFRVPGIGSEFIGAIGSRDYSMIMGSTLFFSLLVALGNIMVDLSYGLIDPRIRNS</sequence>
<feature type="transmembrane region" description="Helical" evidence="7">
    <location>
        <begin position="9"/>
        <end position="27"/>
    </location>
</feature>
<evidence type="ECO:0000256" key="3">
    <source>
        <dbReference type="ARBA" id="ARBA00022475"/>
    </source>
</evidence>
<evidence type="ECO:0000256" key="7">
    <source>
        <dbReference type="RuleBase" id="RU363032"/>
    </source>
</evidence>
<dbReference type="RefSeq" id="WP_345721957.1">
    <property type="nucleotide sequence ID" value="NZ_BAABRU010000007.1"/>
</dbReference>
<dbReference type="CDD" id="cd06261">
    <property type="entry name" value="TM_PBP2"/>
    <property type="match status" value="1"/>
</dbReference>
<gene>
    <name evidence="9" type="primary">oppB</name>
    <name evidence="9" type="ORF">Hgul01_02137</name>
</gene>
<comment type="caution">
    <text evidence="9">The sequence shown here is derived from an EMBL/GenBank/DDBJ whole genome shotgun (WGS) entry which is preliminary data.</text>
</comment>
<evidence type="ECO:0000259" key="8">
    <source>
        <dbReference type="PROSITE" id="PS50928"/>
    </source>
</evidence>
<evidence type="ECO:0000313" key="9">
    <source>
        <dbReference type="EMBL" id="GAA5528338.1"/>
    </source>
</evidence>
<dbReference type="Pfam" id="PF19300">
    <property type="entry name" value="BPD_transp_1_N"/>
    <property type="match status" value="1"/>
</dbReference>
<feature type="transmembrane region" description="Helical" evidence="7">
    <location>
        <begin position="308"/>
        <end position="328"/>
    </location>
</feature>
<feature type="domain" description="ABC transmembrane type-1" evidence="8">
    <location>
        <begin position="120"/>
        <end position="321"/>
    </location>
</feature>
<protein>
    <submittedName>
        <fullName evidence="9">Oligopeptide transport system permease protein OppB</fullName>
    </submittedName>
</protein>
<dbReference type="PANTHER" id="PTHR30465">
    <property type="entry name" value="INNER MEMBRANE ABC TRANSPORTER"/>
    <property type="match status" value="1"/>
</dbReference>
<organism evidence="9 10">
    <name type="scientific">Herpetosiphon gulosus</name>
    <dbReference type="NCBI Taxonomy" id="1973496"/>
    <lineage>
        <taxon>Bacteria</taxon>
        <taxon>Bacillati</taxon>
        <taxon>Chloroflexota</taxon>
        <taxon>Chloroflexia</taxon>
        <taxon>Herpetosiphonales</taxon>
        <taxon>Herpetosiphonaceae</taxon>
        <taxon>Herpetosiphon</taxon>
    </lineage>
</organism>
<keyword evidence="6 7" id="KW-0472">Membrane</keyword>
<dbReference type="Pfam" id="PF00528">
    <property type="entry name" value="BPD_transp_1"/>
    <property type="match status" value="1"/>
</dbReference>
<proteinExistence type="inferred from homology"/>
<evidence type="ECO:0000256" key="1">
    <source>
        <dbReference type="ARBA" id="ARBA00004651"/>
    </source>
</evidence>
<name>A0ABP9X1B1_9CHLR</name>
<evidence type="ECO:0000313" key="10">
    <source>
        <dbReference type="Proteomes" id="UP001428290"/>
    </source>
</evidence>
<dbReference type="InterPro" id="IPR045621">
    <property type="entry name" value="BPD_transp_1_N"/>
</dbReference>
<evidence type="ECO:0000256" key="4">
    <source>
        <dbReference type="ARBA" id="ARBA00022692"/>
    </source>
</evidence>
<dbReference type="InterPro" id="IPR035906">
    <property type="entry name" value="MetI-like_sf"/>
</dbReference>
<dbReference type="SUPFAM" id="SSF161098">
    <property type="entry name" value="MetI-like"/>
    <property type="match status" value="1"/>
</dbReference>
<evidence type="ECO:0000256" key="2">
    <source>
        <dbReference type="ARBA" id="ARBA00022448"/>
    </source>
</evidence>
<dbReference type="InterPro" id="IPR000515">
    <property type="entry name" value="MetI-like"/>
</dbReference>
<reference evidence="9 10" key="1">
    <citation type="submission" date="2024-02" db="EMBL/GenBank/DDBJ databases">
        <title>Herpetosiphon gulosus NBRC 112829.</title>
        <authorList>
            <person name="Ichikawa N."/>
            <person name="Katano-Makiyama Y."/>
            <person name="Hidaka K."/>
        </authorList>
    </citation>
    <scope>NUCLEOTIDE SEQUENCE [LARGE SCALE GENOMIC DNA]</scope>
    <source>
        <strain evidence="9 10">NBRC 112829</strain>
    </source>
</reference>
<comment type="subcellular location">
    <subcellularLocation>
        <location evidence="1 7">Cell membrane</location>
        <topology evidence="1 7">Multi-pass membrane protein</topology>
    </subcellularLocation>
</comment>
<feature type="transmembrane region" description="Helical" evidence="7">
    <location>
        <begin position="122"/>
        <end position="143"/>
    </location>
</feature>